<dbReference type="Pfam" id="PF04082">
    <property type="entry name" value="Fungal_trans"/>
    <property type="match status" value="1"/>
</dbReference>
<keyword evidence="4" id="KW-0812">Transmembrane</keyword>
<dbReference type="VEuPathDB" id="FungiDB:ASPNIDRAFT2_1156911"/>
<keyword evidence="4" id="KW-0472">Membrane</keyword>
<evidence type="ECO:0000256" key="4">
    <source>
        <dbReference type="SAM" id="Phobius"/>
    </source>
</evidence>
<organism evidence="6 7">
    <name type="scientific">Aspergillus niger</name>
    <dbReference type="NCBI Taxonomy" id="5061"/>
    <lineage>
        <taxon>Eukaryota</taxon>
        <taxon>Fungi</taxon>
        <taxon>Dikarya</taxon>
        <taxon>Ascomycota</taxon>
        <taxon>Pezizomycotina</taxon>
        <taxon>Eurotiomycetes</taxon>
        <taxon>Eurotiomycetidae</taxon>
        <taxon>Eurotiales</taxon>
        <taxon>Aspergillaceae</taxon>
        <taxon>Aspergillus</taxon>
        <taxon>Aspergillus subgen. Circumdati</taxon>
    </lineage>
</organism>
<dbReference type="GO" id="GO:0005634">
    <property type="term" value="C:nucleus"/>
    <property type="evidence" value="ECO:0007669"/>
    <property type="project" value="TreeGrafter"/>
</dbReference>
<dbReference type="InterPro" id="IPR050797">
    <property type="entry name" value="Carb_Metab_Trans_Reg"/>
</dbReference>
<protein>
    <submittedName>
        <fullName evidence="6">Glycosyl hydrolase 3 N terminal domain family protein</fullName>
    </submittedName>
</protein>
<evidence type="ECO:0000256" key="3">
    <source>
        <dbReference type="ARBA" id="ARBA00023242"/>
    </source>
</evidence>
<keyword evidence="2" id="KW-0804">Transcription</keyword>
<dbReference type="GO" id="GO:0003677">
    <property type="term" value="F:DNA binding"/>
    <property type="evidence" value="ECO:0007669"/>
    <property type="project" value="InterPro"/>
</dbReference>
<dbReference type="CDD" id="cd12148">
    <property type="entry name" value="fungal_TF_MHR"/>
    <property type="match status" value="1"/>
</dbReference>
<dbReference type="VEuPathDB" id="FungiDB:An02g11480"/>
<gene>
    <name evidence="6" type="ORF">CAN33_0035155</name>
</gene>
<dbReference type="GO" id="GO:0006351">
    <property type="term" value="P:DNA-templated transcription"/>
    <property type="evidence" value="ECO:0007669"/>
    <property type="project" value="InterPro"/>
</dbReference>
<dbReference type="EMBL" id="NKJJ02000002">
    <property type="protein sequence ID" value="TPR05522.1"/>
    <property type="molecule type" value="Genomic_DNA"/>
</dbReference>
<dbReference type="VEuPathDB" id="FungiDB:ATCC64974_42960"/>
<accession>A0A254UHS2</accession>
<dbReference type="GO" id="GO:0001080">
    <property type="term" value="P:nitrogen catabolite activation of transcription from RNA polymerase II promoter"/>
    <property type="evidence" value="ECO:0007669"/>
    <property type="project" value="TreeGrafter"/>
</dbReference>
<keyword evidence="6" id="KW-0378">Hydrolase</keyword>
<evidence type="ECO:0000256" key="2">
    <source>
        <dbReference type="ARBA" id="ARBA00023163"/>
    </source>
</evidence>
<evidence type="ECO:0000256" key="1">
    <source>
        <dbReference type="ARBA" id="ARBA00023015"/>
    </source>
</evidence>
<dbReference type="VEuPathDB" id="FungiDB:M747DRAFT_163858"/>
<keyword evidence="4" id="KW-1133">Transmembrane helix</keyword>
<dbReference type="InterPro" id="IPR007219">
    <property type="entry name" value="XnlR_reg_dom"/>
</dbReference>
<dbReference type="GO" id="GO:0016787">
    <property type="term" value="F:hydrolase activity"/>
    <property type="evidence" value="ECO:0007669"/>
    <property type="project" value="UniProtKB-KW"/>
</dbReference>
<dbReference type="AlphaFoldDB" id="A0A254UHS2"/>
<sequence>MSLGLEKGRSSELIGLGGEHDWQLLRTCPIGQSASIGTADRNGLDATYQHASNIRTMRKVHEGILFQMTPDAVSSQHAAKNLMQEEVDIDNIEALAHPHGPALVNLYFRIIHPSFPILHKEVFIEKYNRTYREIVPHLLAAVYALAVRWWAYDADLLLEEKVDEDALVRIASQSVQNAMHHPRLNTIQAGLLLLQRGRDASSADNSWTWSFTASLIGLGQHLGLHLDCITWAIPEWEKGLRRRLAWALFIQDSFSAMVFGRPCLISMRDWAVAPLQTCDFSENSPDEVAGRDGGGSSSIENGKLLFMELAKLSTITARVLQQLYSVQALATVTEPQQVLALGKPLGNDLADLLKNLPPNLNIENLQQGRLCLSGFFHFALQATTAVLDRRMLWALQRSPAGVDTQFAQIFRTALRQRAYNLVQLVSQLQPEHMEAFWFFAAGSCGVILGCFLALLRVTSTTLEESDELKGLMNEFEWQLRIKVRMGEWVLYTLARLKTLGWDEWKALEPDFDAIPGDHQRLGALQSNAVDTGDPAHSLLSAMNSESSSVPLQENNSATWLTEELEDLGIPWDLGGT</sequence>
<dbReference type="PANTHER" id="PTHR31668">
    <property type="entry name" value="GLUCOSE TRANSPORT TRANSCRIPTION REGULATOR RGT1-RELATED-RELATED"/>
    <property type="match status" value="1"/>
</dbReference>
<evidence type="ECO:0000313" key="6">
    <source>
        <dbReference type="EMBL" id="TPR05522.1"/>
    </source>
</evidence>
<proteinExistence type="predicted"/>
<reference evidence="7" key="1">
    <citation type="submission" date="2018-10" db="EMBL/GenBank/DDBJ databases">
        <title>FDA dAtabase for Regulatory Grade micrObial Sequences (FDA-ARGOS): Supporting development and validation of Infectious Disease Dx tests.</title>
        <authorList>
            <person name="Kerrigan L."/>
            <person name="Tallon L."/>
            <person name="Sadzewicz L."/>
            <person name="Sengamalay N."/>
            <person name="Ott S."/>
            <person name="Godinez A."/>
            <person name="Nagaraj S."/>
            <person name="Vavikolanu K."/>
            <person name="Nadendla S."/>
            <person name="George J."/>
            <person name="Sichtig H."/>
        </authorList>
    </citation>
    <scope>NUCLEOTIDE SEQUENCE [LARGE SCALE GENOMIC DNA]</scope>
    <source>
        <strain evidence="7">FDAARGOS_311</strain>
    </source>
</reference>
<name>A0A254UHS2_ASPNG</name>
<comment type="caution">
    <text evidence="6">The sequence shown here is derived from an EMBL/GenBank/DDBJ whole genome shotgun (WGS) entry which is preliminary data.</text>
</comment>
<dbReference type="SMART" id="SM00906">
    <property type="entry name" value="Fungal_trans"/>
    <property type="match status" value="1"/>
</dbReference>
<keyword evidence="1" id="KW-0805">Transcription regulation</keyword>
<feature type="domain" description="Xylanolytic transcriptional activator regulatory" evidence="5">
    <location>
        <begin position="208"/>
        <end position="280"/>
    </location>
</feature>
<evidence type="ECO:0000313" key="7">
    <source>
        <dbReference type="Proteomes" id="UP000197666"/>
    </source>
</evidence>
<evidence type="ECO:0000259" key="5">
    <source>
        <dbReference type="SMART" id="SM00906"/>
    </source>
</evidence>
<dbReference type="PANTHER" id="PTHR31668:SF4">
    <property type="entry name" value="TRANSCRIPTIONAL ACTIVATOR PROTEIN DAL81"/>
    <property type="match status" value="1"/>
</dbReference>
<dbReference type="GO" id="GO:0008270">
    <property type="term" value="F:zinc ion binding"/>
    <property type="evidence" value="ECO:0007669"/>
    <property type="project" value="InterPro"/>
</dbReference>
<feature type="transmembrane region" description="Helical" evidence="4">
    <location>
        <begin position="435"/>
        <end position="455"/>
    </location>
</feature>
<dbReference type="Proteomes" id="UP000197666">
    <property type="component" value="Unassembled WGS sequence"/>
</dbReference>
<keyword evidence="3" id="KW-0539">Nucleus</keyword>